<comment type="caution">
    <text evidence="1">The sequence shown here is derived from an EMBL/GenBank/DDBJ whole genome shotgun (WGS) entry which is preliminary data.</text>
</comment>
<evidence type="ECO:0000313" key="1">
    <source>
        <dbReference type="EMBL" id="KAH9331215.1"/>
    </source>
</evidence>
<protein>
    <recommendedName>
        <fullName evidence="3">Reverse transcriptase</fullName>
    </recommendedName>
</protein>
<dbReference type="Gene3D" id="3.30.70.270">
    <property type="match status" value="1"/>
</dbReference>
<keyword evidence="2" id="KW-1185">Reference proteome</keyword>
<evidence type="ECO:0000313" key="2">
    <source>
        <dbReference type="Proteomes" id="UP000824469"/>
    </source>
</evidence>
<accession>A0AA38H2I8</accession>
<dbReference type="InterPro" id="IPR043128">
    <property type="entry name" value="Rev_trsase/Diguanyl_cyclase"/>
</dbReference>
<dbReference type="Proteomes" id="UP000824469">
    <property type="component" value="Unassembled WGS sequence"/>
</dbReference>
<evidence type="ECO:0008006" key="3">
    <source>
        <dbReference type="Google" id="ProtNLM"/>
    </source>
</evidence>
<sequence>RGDNIFHLEHVLARCRKHGISLNPEKWIFGVKEGKLLGHIVNKHGAHIDPEM</sequence>
<name>A0AA38H2I8_TAXCH</name>
<gene>
    <name evidence="1" type="ORF">KI387_003323</name>
</gene>
<organism evidence="1 2">
    <name type="scientific">Taxus chinensis</name>
    <name type="common">Chinese yew</name>
    <name type="synonym">Taxus wallichiana var. chinensis</name>
    <dbReference type="NCBI Taxonomy" id="29808"/>
    <lineage>
        <taxon>Eukaryota</taxon>
        <taxon>Viridiplantae</taxon>
        <taxon>Streptophyta</taxon>
        <taxon>Embryophyta</taxon>
        <taxon>Tracheophyta</taxon>
        <taxon>Spermatophyta</taxon>
        <taxon>Pinopsida</taxon>
        <taxon>Pinidae</taxon>
        <taxon>Conifers II</taxon>
        <taxon>Cupressales</taxon>
        <taxon>Taxaceae</taxon>
        <taxon>Taxus</taxon>
    </lineage>
</organism>
<feature type="non-terminal residue" evidence="1">
    <location>
        <position position="52"/>
    </location>
</feature>
<dbReference type="SUPFAM" id="SSF56672">
    <property type="entry name" value="DNA/RNA polymerases"/>
    <property type="match status" value="1"/>
</dbReference>
<dbReference type="InterPro" id="IPR043502">
    <property type="entry name" value="DNA/RNA_pol_sf"/>
</dbReference>
<proteinExistence type="predicted"/>
<reference evidence="1 2" key="1">
    <citation type="journal article" date="2021" name="Nat. Plants">
        <title>The Taxus genome provides insights into paclitaxel biosynthesis.</title>
        <authorList>
            <person name="Xiong X."/>
            <person name="Gou J."/>
            <person name="Liao Q."/>
            <person name="Li Y."/>
            <person name="Zhou Q."/>
            <person name="Bi G."/>
            <person name="Li C."/>
            <person name="Du R."/>
            <person name="Wang X."/>
            <person name="Sun T."/>
            <person name="Guo L."/>
            <person name="Liang H."/>
            <person name="Lu P."/>
            <person name="Wu Y."/>
            <person name="Zhang Z."/>
            <person name="Ro D.K."/>
            <person name="Shang Y."/>
            <person name="Huang S."/>
            <person name="Yan J."/>
        </authorList>
    </citation>
    <scope>NUCLEOTIDE SEQUENCE [LARGE SCALE GENOMIC DNA]</scope>
    <source>
        <strain evidence="1">Ta-2019</strain>
    </source>
</reference>
<dbReference type="AlphaFoldDB" id="A0AA38H2I8"/>
<feature type="non-terminal residue" evidence="1">
    <location>
        <position position="1"/>
    </location>
</feature>
<dbReference type="EMBL" id="JAHRHJ020000001">
    <property type="protein sequence ID" value="KAH9331215.1"/>
    <property type="molecule type" value="Genomic_DNA"/>
</dbReference>